<feature type="compositionally biased region" description="Basic and acidic residues" evidence="1">
    <location>
        <begin position="93"/>
        <end position="105"/>
    </location>
</feature>
<proteinExistence type="predicted"/>
<protein>
    <submittedName>
        <fullName evidence="3">Uncharacterized protein</fullName>
    </submittedName>
</protein>
<feature type="compositionally biased region" description="Basic and acidic residues" evidence="1">
    <location>
        <begin position="1"/>
        <end position="20"/>
    </location>
</feature>
<sequence length="196" mass="21328">MDGWRTAHDAATDRNTDKSSCRKGAAGRRGDKMMLPGPAECHQSHPPVGRRRDLPCPEGSASLARGVLKRHLAPGGCRRRSLAPAMGHPNKQAVEEATKEQNRTIKEKKRRRQKKRKSSQVNCIAIAGAPFFSVGRCLSCAFQCVSLEGSQFARAFLLLAELTAECGACVSPSCFLSGGFGVEWEPRAHMHLDTSD</sequence>
<dbReference type="AlphaFoldDB" id="A0A7E4UNI8"/>
<dbReference type="WBParaSite" id="Pan_g10889.t1">
    <property type="protein sequence ID" value="Pan_g10889.t1"/>
    <property type="gene ID" value="Pan_g10889"/>
</dbReference>
<evidence type="ECO:0000313" key="2">
    <source>
        <dbReference type="Proteomes" id="UP000492821"/>
    </source>
</evidence>
<dbReference type="Proteomes" id="UP000492821">
    <property type="component" value="Unassembled WGS sequence"/>
</dbReference>
<accession>A0A7E4UNI8</accession>
<feature type="region of interest" description="Disordered" evidence="1">
    <location>
        <begin position="80"/>
        <end position="114"/>
    </location>
</feature>
<evidence type="ECO:0000313" key="3">
    <source>
        <dbReference type="WBParaSite" id="Pan_g10889.t1"/>
    </source>
</evidence>
<reference evidence="3" key="2">
    <citation type="submission" date="2020-10" db="UniProtKB">
        <authorList>
            <consortium name="WormBaseParasite"/>
        </authorList>
    </citation>
    <scope>IDENTIFICATION</scope>
</reference>
<feature type="region of interest" description="Disordered" evidence="1">
    <location>
        <begin position="1"/>
        <end position="56"/>
    </location>
</feature>
<evidence type="ECO:0000256" key="1">
    <source>
        <dbReference type="SAM" id="MobiDB-lite"/>
    </source>
</evidence>
<reference evidence="2" key="1">
    <citation type="journal article" date="2013" name="Genetics">
        <title>The draft genome and transcriptome of Panagrellus redivivus are shaped by the harsh demands of a free-living lifestyle.</title>
        <authorList>
            <person name="Srinivasan J."/>
            <person name="Dillman A.R."/>
            <person name="Macchietto M.G."/>
            <person name="Heikkinen L."/>
            <person name="Lakso M."/>
            <person name="Fracchia K.M."/>
            <person name="Antoshechkin I."/>
            <person name="Mortazavi A."/>
            <person name="Wong G."/>
            <person name="Sternberg P.W."/>
        </authorList>
    </citation>
    <scope>NUCLEOTIDE SEQUENCE [LARGE SCALE GENOMIC DNA]</scope>
    <source>
        <strain evidence="2">MT8872</strain>
    </source>
</reference>
<name>A0A7E4UNI8_PANRE</name>
<organism evidence="2 3">
    <name type="scientific">Panagrellus redivivus</name>
    <name type="common">Microworm</name>
    <dbReference type="NCBI Taxonomy" id="6233"/>
    <lineage>
        <taxon>Eukaryota</taxon>
        <taxon>Metazoa</taxon>
        <taxon>Ecdysozoa</taxon>
        <taxon>Nematoda</taxon>
        <taxon>Chromadorea</taxon>
        <taxon>Rhabditida</taxon>
        <taxon>Tylenchina</taxon>
        <taxon>Panagrolaimomorpha</taxon>
        <taxon>Panagrolaimoidea</taxon>
        <taxon>Panagrolaimidae</taxon>
        <taxon>Panagrellus</taxon>
    </lineage>
</organism>
<keyword evidence="2" id="KW-1185">Reference proteome</keyword>